<comment type="caution">
    <text evidence="1">The sequence shown here is derived from an EMBL/GenBank/DDBJ whole genome shotgun (WGS) entry which is preliminary data.</text>
</comment>
<protein>
    <submittedName>
        <fullName evidence="1">Uncharacterized protein</fullName>
    </submittedName>
</protein>
<dbReference type="Proteomes" id="UP000217163">
    <property type="component" value="Unassembled WGS sequence"/>
</dbReference>
<evidence type="ECO:0000313" key="2">
    <source>
        <dbReference type="Proteomes" id="UP000217163"/>
    </source>
</evidence>
<reference evidence="2" key="1">
    <citation type="journal article" date="2016" name="Sci. Rep.">
        <title>Genome analysis of the kiwifruit canker pathogen Pseudomonas syringae pv. actinidiae biovar 5.</title>
        <authorList>
            <person name="Fujikawa T."/>
            <person name="Sawada H."/>
        </authorList>
    </citation>
    <scope>NUCLEOTIDE SEQUENCE [LARGE SCALE GENOMIC DNA]</scope>
    <source>
        <strain evidence="2">MAFF 212061</strain>
    </source>
</reference>
<evidence type="ECO:0000313" key="1">
    <source>
        <dbReference type="EMBL" id="OZI87909.1"/>
    </source>
</evidence>
<name>A0A261WP32_9PSED</name>
<dbReference type="EMBL" id="NKQU01000007">
    <property type="protein sequence ID" value="OZI87909.1"/>
    <property type="molecule type" value="Genomic_DNA"/>
</dbReference>
<organism evidence="1 2">
    <name type="scientific">Pseudomonas avellanae</name>
    <dbReference type="NCBI Taxonomy" id="46257"/>
    <lineage>
        <taxon>Bacteria</taxon>
        <taxon>Pseudomonadati</taxon>
        <taxon>Pseudomonadota</taxon>
        <taxon>Gammaproteobacteria</taxon>
        <taxon>Pseudomonadales</taxon>
        <taxon>Pseudomonadaceae</taxon>
        <taxon>Pseudomonas</taxon>
    </lineage>
</organism>
<proteinExistence type="predicted"/>
<sequence>MHHGMYLFVRVRRLFKSDGSVQMILFKRVETAAIPTGESDRPEAQDCSAVQRRLPIRQRDKRRKALHFIAPSARKPCFRALRECQTGIDDFRDAQSQRWPL</sequence>
<accession>A0A261WP32</accession>
<gene>
    <name evidence="1" type="ORF">CFN58_00775</name>
</gene>
<dbReference type="AlphaFoldDB" id="A0A261WP32"/>